<dbReference type="HOGENOM" id="CLU_1836349_0_0_1"/>
<dbReference type="OrthoDB" id="3215907at2759"/>
<protein>
    <submittedName>
        <fullName evidence="2">Uncharacterized protein</fullName>
    </submittedName>
</protein>
<dbReference type="GeneID" id="18821172"/>
<accession>F8P9V0</accession>
<evidence type="ECO:0000256" key="1">
    <source>
        <dbReference type="SAM" id="MobiDB-lite"/>
    </source>
</evidence>
<gene>
    <name evidence="2" type="ORF">SERLADRAFT_478468</name>
</gene>
<dbReference type="KEGG" id="sla:SERLADRAFT_478468"/>
<sequence>MRRDKMDRLRRKFGDDVPVDLVFPREKVRSRKHQRSDAVNVITIPADSRIPHSPQHTVMIKTSTVSRKTQPSLKGSGPLSSIIESAELGVESGEQQGLLGPRRRPTAGSSIGSKEYLAHRRQKMNGHPAIEPVGFLGTTF</sequence>
<dbReference type="Proteomes" id="UP000008064">
    <property type="component" value="Unassembled WGS sequence"/>
</dbReference>
<feature type="region of interest" description="Disordered" evidence="1">
    <location>
        <begin position="91"/>
        <end position="130"/>
    </location>
</feature>
<reference evidence="2" key="1">
    <citation type="submission" date="2011-04" db="EMBL/GenBank/DDBJ databases">
        <title>Evolution of plant cell wall degrading machinery underlies the functional diversity of forest fungi.</title>
        <authorList>
            <consortium name="US DOE Joint Genome Institute (JGI-PGF)"/>
            <person name="Eastwood D.C."/>
            <person name="Floudas D."/>
            <person name="Binder M."/>
            <person name="Majcherczyk A."/>
            <person name="Schneider P."/>
            <person name="Aerts A."/>
            <person name="Asiegbu F.O."/>
            <person name="Baker S.E."/>
            <person name="Barry K."/>
            <person name="Bendiksby M."/>
            <person name="Blumentritt M."/>
            <person name="Coutinho P.M."/>
            <person name="Cullen D."/>
            <person name="Cullen D."/>
            <person name="Gathman A."/>
            <person name="Goodell B."/>
            <person name="Henrissat B."/>
            <person name="Ihrmark K."/>
            <person name="Kauserud H."/>
            <person name="Kohler A."/>
            <person name="LaButti K."/>
            <person name="Lapidus A."/>
            <person name="Lavin J.L."/>
            <person name="Lee Y.-H."/>
            <person name="Lindquist E."/>
            <person name="Lilly W."/>
            <person name="Lucas S."/>
            <person name="Morin E."/>
            <person name="Murat C."/>
            <person name="Oguiza J.A."/>
            <person name="Park J."/>
            <person name="Pisabarro A.G."/>
            <person name="Riley R."/>
            <person name="Rosling A."/>
            <person name="Salamov A."/>
            <person name="Schmidt O."/>
            <person name="Schmutz J."/>
            <person name="Skrede I."/>
            <person name="Stenlid J."/>
            <person name="Wiebenga A."/>
            <person name="Xie X."/>
            <person name="Kues U."/>
            <person name="Hibbett D.S."/>
            <person name="Hoffmeister D."/>
            <person name="Hogberg N."/>
            <person name="Martin F."/>
            <person name="Grigoriev I.V."/>
            <person name="Watkinson S.C."/>
        </authorList>
    </citation>
    <scope>NUCLEOTIDE SEQUENCE</scope>
    <source>
        <strain evidence="2">S7.9</strain>
    </source>
</reference>
<dbReference type="EMBL" id="GL945442">
    <property type="protein sequence ID" value="EGO19948.1"/>
    <property type="molecule type" value="Genomic_DNA"/>
</dbReference>
<proteinExistence type="predicted"/>
<dbReference type="RefSeq" id="XP_007323383.1">
    <property type="nucleotide sequence ID" value="XM_007323321.1"/>
</dbReference>
<evidence type="ECO:0000313" key="2">
    <source>
        <dbReference type="EMBL" id="EGO19948.1"/>
    </source>
</evidence>
<organism>
    <name type="scientific">Serpula lacrymans var. lacrymans (strain S7.9)</name>
    <name type="common">Dry rot fungus</name>
    <dbReference type="NCBI Taxonomy" id="578457"/>
    <lineage>
        <taxon>Eukaryota</taxon>
        <taxon>Fungi</taxon>
        <taxon>Dikarya</taxon>
        <taxon>Basidiomycota</taxon>
        <taxon>Agaricomycotina</taxon>
        <taxon>Agaricomycetes</taxon>
        <taxon>Agaricomycetidae</taxon>
        <taxon>Boletales</taxon>
        <taxon>Coniophorineae</taxon>
        <taxon>Serpulaceae</taxon>
        <taxon>Serpula</taxon>
    </lineage>
</organism>
<dbReference type="AlphaFoldDB" id="F8P9V0"/>
<name>F8P9V0_SERL9</name>